<accession>A0ABV4CQK6</accession>
<keyword evidence="3" id="KW-1185">Reference proteome</keyword>
<dbReference type="RefSeq" id="WP_345366787.1">
    <property type="nucleotide sequence ID" value="NZ_BAABII010000016.1"/>
</dbReference>
<evidence type="ECO:0000256" key="1">
    <source>
        <dbReference type="SAM" id="Phobius"/>
    </source>
</evidence>
<gene>
    <name evidence="2" type="ORF">AB8O55_26735</name>
</gene>
<reference evidence="2 3" key="1">
    <citation type="submission" date="2024-08" db="EMBL/GenBank/DDBJ databases">
        <title>Genome mining of Saccharopolyspora cebuensis PGLac3 from Nigerian medicinal plant.</title>
        <authorList>
            <person name="Ezeobiora C.E."/>
            <person name="Igbokwe N.H."/>
            <person name="Amin D.H."/>
            <person name="Mendie U.E."/>
        </authorList>
    </citation>
    <scope>NUCLEOTIDE SEQUENCE [LARGE SCALE GENOMIC DNA]</scope>
    <source>
        <strain evidence="2 3">PGLac3</strain>
    </source>
</reference>
<keyword evidence="1" id="KW-0472">Membrane</keyword>
<evidence type="ECO:0000313" key="3">
    <source>
        <dbReference type="Proteomes" id="UP001564626"/>
    </source>
</evidence>
<sequence length="96" mass="10200">MLSRHERDRLAEIEAGLVGADPRLAEQFERFDPGPRWRGLRHALAGLALALLAVLAVMCLLSGLMVSAVVLAVATLLGGALCCVQARRNRRGSAPG</sequence>
<protein>
    <submittedName>
        <fullName evidence="2">DUF3040 domain-containing protein</fullName>
    </submittedName>
</protein>
<dbReference type="Proteomes" id="UP001564626">
    <property type="component" value="Unassembled WGS sequence"/>
</dbReference>
<organism evidence="2 3">
    <name type="scientific">Saccharopolyspora cebuensis</name>
    <dbReference type="NCBI Taxonomy" id="418759"/>
    <lineage>
        <taxon>Bacteria</taxon>
        <taxon>Bacillati</taxon>
        <taxon>Actinomycetota</taxon>
        <taxon>Actinomycetes</taxon>
        <taxon>Pseudonocardiales</taxon>
        <taxon>Pseudonocardiaceae</taxon>
        <taxon>Saccharopolyspora</taxon>
    </lineage>
</organism>
<evidence type="ECO:0000313" key="2">
    <source>
        <dbReference type="EMBL" id="MEY8043019.1"/>
    </source>
</evidence>
<dbReference type="EMBL" id="JBGEHV010000073">
    <property type="protein sequence ID" value="MEY8043019.1"/>
    <property type="molecule type" value="Genomic_DNA"/>
</dbReference>
<dbReference type="Pfam" id="PF11239">
    <property type="entry name" value="DUF3040"/>
    <property type="match status" value="1"/>
</dbReference>
<dbReference type="InterPro" id="IPR021401">
    <property type="entry name" value="DUF3040"/>
</dbReference>
<comment type="caution">
    <text evidence="2">The sequence shown here is derived from an EMBL/GenBank/DDBJ whole genome shotgun (WGS) entry which is preliminary data.</text>
</comment>
<proteinExistence type="predicted"/>
<keyword evidence="1" id="KW-1133">Transmembrane helix</keyword>
<name>A0ABV4CQK6_9PSEU</name>
<keyword evidence="1" id="KW-0812">Transmembrane</keyword>
<feature type="transmembrane region" description="Helical" evidence="1">
    <location>
        <begin position="40"/>
        <end position="58"/>
    </location>
</feature>
<feature type="transmembrane region" description="Helical" evidence="1">
    <location>
        <begin position="64"/>
        <end position="84"/>
    </location>
</feature>